<dbReference type="InterPro" id="IPR011712">
    <property type="entry name" value="Sig_transdc_His_kin_sub3_dim/P"/>
</dbReference>
<dbReference type="GO" id="GO:0046983">
    <property type="term" value="F:protein dimerization activity"/>
    <property type="evidence" value="ECO:0007669"/>
    <property type="project" value="InterPro"/>
</dbReference>
<keyword evidence="7" id="KW-0067">ATP-binding</keyword>
<keyword evidence="9" id="KW-0812">Transmembrane</keyword>
<evidence type="ECO:0000256" key="5">
    <source>
        <dbReference type="ARBA" id="ARBA00022741"/>
    </source>
</evidence>
<dbReference type="PANTHER" id="PTHR24421">
    <property type="entry name" value="NITRATE/NITRITE SENSOR PROTEIN NARX-RELATED"/>
    <property type="match status" value="1"/>
</dbReference>
<dbReference type="GO" id="GO:0000155">
    <property type="term" value="F:phosphorelay sensor kinase activity"/>
    <property type="evidence" value="ECO:0007669"/>
    <property type="project" value="InterPro"/>
</dbReference>
<dbReference type="Pfam" id="PF07730">
    <property type="entry name" value="HisKA_3"/>
    <property type="match status" value="1"/>
</dbReference>
<feature type="transmembrane region" description="Helical" evidence="9">
    <location>
        <begin position="28"/>
        <end position="45"/>
    </location>
</feature>
<evidence type="ECO:0000259" key="10">
    <source>
        <dbReference type="Pfam" id="PF07730"/>
    </source>
</evidence>
<keyword evidence="12" id="KW-1185">Reference proteome</keyword>
<keyword evidence="3" id="KW-0597">Phosphoprotein</keyword>
<evidence type="ECO:0000256" key="4">
    <source>
        <dbReference type="ARBA" id="ARBA00022679"/>
    </source>
</evidence>
<evidence type="ECO:0000256" key="7">
    <source>
        <dbReference type="ARBA" id="ARBA00022840"/>
    </source>
</evidence>
<feature type="transmembrane region" description="Helical" evidence="9">
    <location>
        <begin position="93"/>
        <end position="109"/>
    </location>
</feature>
<gene>
    <name evidence="11" type="ORF">EDC24_1792</name>
</gene>
<evidence type="ECO:0000256" key="2">
    <source>
        <dbReference type="ARBA" id="ARBA00012438"/>
    </source>
</evidence>
<evidence type="ECO:0000256" key="8">
    <source>
        <dbReference type="ARBA" id="ARBA00023012"/>
    </source>
</evidence>
<dbReference type="InterPro" id="IPR036890">
    <property type="entry name" value="HATPase_C_sf"/>
</dbReference>
<comment type="catalytic activity">
    <reaction evidence="1">
        <text>ATP + protein L-histidine = ADP + protein N-phospho-L-histidine.</text>
        <dbReference type="EC" id="2.7.13.3"/>
    </reaction>
</comment>
<feature type="domain" description="Signal transduction histidine kinase subgroup 3 dimerisation and phosphoacceptor" evidence="10">
    <location>
        <begin position="170"/>
        <end position="230"/>
    </location>
</feature>
<sequence>MERHLVWFWLTLLFLAWGFGINELSAITLLACALFFSLIFVMPIIKNHSLASTMALILAGASVTMAFESHSSPYAILILAYLAGETIVRLEKWHAVLVGAFLVMYLVIIEPFSKSFTLLLTALLTLASILGYTYWNRTKESDTRYDALLHEFRKMKLKSESDEKLARQEERTQIGREIHDRVGHKLTNLLMQLEVARMNNGGNSQEQLNMLKELARESLDETRQAVKTMDHEVIGGLPAIIRLIRKLETENFIRIHFSVRHRALSATLEVDQTVAVYRAVQEALTNVMRHGSEREVSILFESPGESIFRFEVSNPIQDELKYEEGYGLKSMRERLESVNGKLEVLIYQNRFIVRGTIPLLSKGDGLNGESAAR</sequence>
<feature type="transmembrane region" description="Helical" evidence="9">
    <location>
        <begin position="116"/>
        <end position="135"/>
    </location>
</feature>
<organism evidence="11 12">
    <name type="scientific">Aquisalibacillus elongatus</name>
    <dbReference type="NCBI Taxonomy" id="485577"/>
    <lineage>
        <taxon>Bacteria</taxon>
        <taxon>Bacillati</taxon>
        <taxon>Bacillota</taxon>
        <taxon>Bacilli</taxon>
        <taxon>Bacillales</taxon>
        <taxon>Bacillaceae</taxon>
        <taxon>Aquisalibacillus</taxon>
    </lineage>
</organism>
<keyword evidence="4" id="KW-0808">Transferase</keyword>
<reference evidence="11 12" key="1">
    <citation type="submission" date="2018-11" db="EMBL/GenBank/DDBJ databases">
        <title>Genomic Encyclopedia of Type Strains, Phase IV (KMG-IV): sequencing the most valuable type-strain genomes for metagenomic binning, comparative biology and taxonomic classification.</title>
        <authorList>
            <person name="Goeker M."/>
        </authorList>
    </citation>
    <scope>NUCLEOTIDE SEQUENCE [LARGE SCALE GENOMIC DNA]</scope>
    <source>
        <strain evidence="11 12">DSM 18090</strain>
    </source>
</reference>
<comment type="caution">
    <text evidence="11">The sequence shown here is derived from an EMBL/GenBank/DDBJ whole genome shotgun (WGS) entry which is preliminary data.</text>
</comment>
<dbReference type="PANTHER" id="PTHR24421:SF10">
    <property type="entry name" value="NITRATE_NITRITE SENSOR PROTEIN NARQ"/>
    <property type="match status" value="1"/>
</dbReference>
<evidence type="ECO:0000313" key="12">
    <source>
        <dbReference type="Proteomes" id="UP000276443"/>
    </source>
</evidence>
<evidence type="ECO:0000256" key="9">
    <source>
        <dbReference type="SAM" id="Phobius"/>
    </source>
</evidence>
<dbReference type="Gene3D" id="3.30.565.10">
    <property type="entry name" value="Histidine kinase-like ATPase, C-terminal domain"/>
    <property type="match status" value="1"/>
</dbReference>
<dbReference type="EMBL" id="RKRF01000009">
    <property type="protein sequence ID" value="RPF53295.1"/>
    <property type="molecule type" value="Genomic_DNA"/>
</dbReference>
<evidence type="ECO:0000256" key="1">
    <source>
        <dbReference type="ARBA" id="ARBA00000085"/>
    </source>
</evidence>
<dbReference type="Gene3D" id="1.20.5.1930">
    <property type="match status" value="1"/>
</dbReference>
<dbReference type="AlphaFoldDB" id="A0A3N5C558"/>
<evidence type="ECO:0000256" key="3">
    <source>
        <dbReference type="ARBA" id="ARBA00022553"/>
    </source>
</evidence>
<dbReference type="RefSeq" id="WP_170158524.1">
    <property type="nucleotide sequence ID" value="NZ_RKRF01000009.1"/>
</dbReference>
<accession>A0A3N5C558</accession>
<dbReference type="EC" id="2.7.13.3" evidence="2"/>
<proteinExistence type="predicted"/>
<keyword evidence="9" id="KW-1133">Transmembrane helix</keyword>
<keyword evidence="8" id="KW-0902">Two-component regulatory system</keyword>
<dbReference type="Proteomes" id="UP000276443">
    <property type="component" value="Unassembled WGS sequence"/>
</dbReference>
<feature type="transmembrane region" description="Helical" evidence="9">
    <location>
        <begin position="57"/>
        <end position="81"/>
    </location>
</feature>
<keyword evidence="9" id="KW-0472">Membrane</keyword>
<evidence type="ECO:0000256" key="6">
    <source>
        <dbReference type="ARBA" id="ARBA00022777"/>
    </source>
</evidence>
<name>A0A3N5C558_9BACI</name>
<dbReference type="CDD" id="cd16917">
    <property type="entry name" value="HATPase_UhpB-NarQ-NarX-like"/>
    <property type="match status" value="1"/>
</dbReference>
<dbReference type="InterPro" id="IPR050482">
    <property type="entry name" value="Sensor_HK_TwoCompSys"/>
</dbReference>
<evidence type="ECO:0000313" key="11">
    <source>
        <dbReference type="EMBL" id="RPF53295.1"/>
    </source>
</evidence>
<dbReference type="GO" id="GO:0005524">
    <property type="term" value="F:ATP binding"/>
    <property type="evidence" value="ECO:0007669"/>
    <property type="project" value="UniProtKB-KW"/>
</dbReference>
<dbReference type="GO" id="GO:0016020">
    <property type="term" value="C:membrane"/>
    <property type="evidence" value="ECO:0007669"/>
    <property type="project" value="InterPro"/>
</dbReference>
<protein>
    <recommendedName>
        <fullName evidence="2">histidine kinase</fullName>
        <ecNumber evidence="2">2.7.13.3</ecNumber>
    </recommendedName>
</protein>
<keyword evidence="6 11" id="KW-0418">Kinase</keyword>
<keyword evidence="5" id="KW-0547">Nucleotide-binding</keyword>